<proteinExistence type="predicted"/>
<evidence type="ECO:0000259" key="5">
    <source>
        <dbReference type="PROSITE" id="PS51192"/>
    </source>
</evidence>
<evidence type="ECO:0000256" key="3">
    <source>
        <dbReference type="ARBA" id="ARBA00022806"/>
    </source>
</evidence>
<dbReference type="InterPro" id="IPR038718">
    <property type="entry name" value="SNF2-like_sf"/>
</dbReference>
<dbReference type="Gene3D" id="3.40.50.10810">
    <property type="entry name" value="Tandem AAA-ATPase domain"/>
    <property type="match status" value="1"/>
</dbReference>
<dbReference type="InterPro" id="IPR000330">
    <property type="entry name" value="SNF2_N"/>
</dbReference>
<dbReference type="Proteomes" id="UP000250369">
    <property type="component" value="Unassembled WGS sequence"/>
</dbReference>
<keyword evidence="2" id="KW-0378">Hydrolase</keyword>
<evidence type="ECO:0000259" key="6">
    <source>
        <dbReference type="PROSITE" id="PS51194"/>
    </source>
</evidence>
<dbReference type="PANTHER" id="PTHR10799">
    <property type="entry name" value="SNF2/RAD54 HELICASE FAMILY"/>
    <property type="match status" value="1"/>
</dbReference>
<organism evidence="7 8">
    <name type="scientific">Paenibacillus contaminans</name>
    <dbReference type="NCBI Taxonomy" id="450362"/>
    <lineage>
        <taxon>Bacteria</taxon>
        <taxon>Bacillati</taxon>
        <taxon>Bacillota</taxon>
        <taxon>Bacilli</taxon>
        <taxon>Bacillales</taxon>
        <taxon>Paenibacillaceae</taxon>
        <taxon>Paenibacillus</taxon>
    </lineage>
</organism>
<reference evidence="7 8" key="1">
    <citation type="journal article" date="2009" name="Int. J. Syst. Evol. Microbiol.">
        <title>Paenibacillus contaminans sp. nov., isolated from a contaminated laboratory plate.</title>
        <authorList>
            <person name="Chou J.H."/>
            <person name="Lee J.H."/>
            <person name="Lin M.C."/>
            <person name="Chang P.S."/>
            <person name="Arun A.B."/>
            <person name="Young C.C."/>
            <person name="Chen W.M."/>
        </authorList>
    </citation>
    <scope>NUCLEOTIDE SEQUENCE [LARGE SCALE GENOMIC DNA]</scope>
    <source>
        <strain evidence="7 8">CKOBP-6</strain>
    </source>
</reference>
<evidence type="ECO:0000256" key="4">
    <source>
        <dbReference type="ARBA" id="ARBA00022840"/>
    </source>
</evidence>
<feature type="domain" description="Helicase C-terminal" evidence="6">
    <location>
        <begin position="380"/>
        <end position="529"/>
    </location>
</feature>
<dbReference type="InterPro" id="IPR049730">
    <property type="entry name" value="SNF2/RAD54-like_C"/>
</dbReference>
<keyword evidence="1" id="KW-0547">Nucleotide-binding</keyword>
<dbReference type="InterPro" id="IPR027417">
    <property type="entry name" value="P-loop_NTPase"/>
</dbReference>
<evidence type="ECO:0000256" key="2">
    <source>
        <dbReference type="ARBA" id="ARBA00022801"/>
    </source>
</evidence>
<gene>
    <name evidence="7" type="ORF">DQG23_10130</name>
</gene>
<evidence type="ECO:0000313" key="8">
    <source>
        <dbReference type="Proteomes" id="UP000250369"/>
    </source>
</evidence>
<accession>A0A329MUH2</accession>
<dbReference type="InterPro" id="IPR001650">
    <property type="entry name" value="Helicase_C-like"/>
</dbReference>
<keyword evidence="4" id="KW-0067">ATP-binding</keyword>
<dbReference type="GO" id="GO:0004386">
    <property type="term" value="F:helicase activity"/>
    <property type="evidence" value="ECO:0007669"/>
    <property type="project" value="UniProtKB-KW"/>
</dbReference>
<dbReference type="GO" id="GO:0016787">
    <property type="term" value="F:hydrolase activity"/>
    <property type="evidence" value="ECO:0007669"/>
    <property type="project" value="UniProtKB-KW"/>
</dbReference>
<dbReference type="SMART" id="SM00490">
    <property type="entry name" value="HELICc"/>
    <property type="match status" value="1"/>
</dbReference>
<comment type="caution">
    <text evidence="7">The sequence shown here is derived from an EMBL/GenBank/DDBJ whole genome shotgun (WGS) entry which is preliminary data.</text>
</comment>
<evidence type="ECO:0000313" key="7">
    <source>
        <dbReference type="EMBL" id="RAV21607.1"/>
    </source>
</evidence>
<dbReference type="InterPro" id="IPR057342">
    <property type="entry name" value="DEXDc_RapA"/>
</dbReference>
<dbReference type="SMART" id="SM00487">
    <property type="entry name" value="DEXDc"/>
    <property type="match status" value="1"/>
</dbReference>
<dbReference type="CDD" id="cd18011">
    <property type="entry name" value="DEXDc_RapA"/>
    <property type="match status" value="1"/>
</dbReference>
<feature type="domain" description="Helicase ATP-binding" evidence="5">
    <location>
        <begin position="84"/>
        <end position="238"/>
    </location>
</feature>
<dbReference type="OrthoDB" id="9814088at2"/>
<dbReference type="PROSITE" id="PS51194">
    <property type="entry name" value="HELICASE_CTER"/>
    <property type="match status" value="1"/>
</dbReference>
<keyword evidence="3 7" id="KW-0347">Helicase</keyword>
<dbReference type="Pfam" id="PF00271">
    <property type="entry name" value="Helicase_C"/>
    <property type="match status" value="1"/>
</dbReference>
<dbReference type="EMBL" id="QMFB01000004">
    <property type="protein sequence ID" value="RAV21607.1"/>
    <property type="molecule type" value="Genomic_DNA"/>
</dbReference>
<dbReference type="GO" id="GO:0005524">
    <property type="term" value="F:ATP binding"/>
    <property type="evidence" value="ECO:0007669"/>
    <property type="project" value="UniProtKB-KW"/>
</dbReference>
<dbReference type="CDD" id="cd18793">
    <property type="entry name" value="SF2_C_SNF"/>
    <property type="match status" value="1"/>
</dbReference>
<dbReference type="SUPFAM" id="SSF52540">
    <property type="entry name" value="P-loop containing nucleoside triphosphate hydrolases"/>
    <property type="match status" value="2"/>
</dbReference>
<keyword evidence="8" id="KW-1185">Reference proteome</keyword>
<dbReference type="Gene3D" id="3.40.50.300">
    <property type="entry name" value="P-loop containing nucleotide triphosphate hydrolases"/>
    <property type="match status" value="1"/>
</dbReference>
<dbReference type="InterPro" id="IPR014001">
    <property type="entry name" value="Helicase_ATP-bd"/>
</dbReference>
<name>A0A329MUH2_9BACL</name>
<dbReference type="PROSITE" id="PS51192">
    <property type="entry name" value="HELICASE_ATP_BIND_1"/>
    <property type="match status" value="1"/>
</dbReference>
<protein>
    <submittedName>
        <fullName evidence="7">ATP-dependent helicase</fullName>
    </submittedName>
</protein>
<evidence type="ECO:0000256" key="1">
    <source>
        <dbReference type="ARBA" id="ARBA00022741"/>
    </source>
</evidence>
<dbReference type="AlphaFoldDB" id="A0A329MUH2"/>
<sequence length="603" mass="68838">MRNSEPTDVTRPLNERLNVHFDRSWLEDLQTRSDKNGPWDDWTLSQLALEAEQSRQVRSFDELQCLLHTPQLKPMAHQIDTAKKVLTEMRGRAILADEVGLGKTIEAGLILKEYMVRGLVQKALILVPASLVLQWVRELNQKLGILAVAQKKAYMWTQCDVIVASIDTAKRDPHRDTVLGIDYDMLIVDEAHKLKNKKTTNYQFVGQLRKKYCLLLTATPVQNDMDELYNLITILKPGQLGGQGSFQANFVVDKRIPKNEQLLQEHLSKVMIRNRRSDGGISFTKRIVKNIPLDLSPEEQALYEGVTDFVRGRFKEAGGDLSSILSLVTLQREVCSSRDAVFVTLVNLFKKTAEDSPVRPKIWELVELIRSIQANTKAEKTMELIREIGDKAIVFTEYRASQEYLLKYFREHNIVAVPYRGGMNRGKKDWMMDLFRNRAQVLIATEAGGEGINLQFCHHMINFDLPWNPMRVEQRIGRVHRLGQTEDVRIYNLFTKGTIEEHILALLHEKINLFELVIGGLDVILERFEQKTSLEAQLLRLAVEAKDDRDIRSKLDELGQSFKTIRETVGDETDEALPLAAVVDAVGQSVPVYDTGIASQQRR</sequence>
<dbReference type="Pfam" id="PF00176">
    <property type="entry name" value="SNF2-rel_dom"/>
    <property type="match status" value="1"/>
</dbReference>
<dbReference type="RefSeq" id="WP_113030698.1">
    <property type="nucleotide sequence ID" value="NZ_QMFB01000004.1"/>
</dbReference>